<proteinExistence type="predicted"/>
<evidence type="ECO:0000313" key="1">
    <source>
        <dbReference type="EMBL" id="CAK5072677.1"/>
    </source>
</evidence>
<sequence length="531" mass="59959">MKVTIALIYFIGIISKSYALTSLQANEEKCIVNKNGEKQCIFEKILEISLNPENQQTEILLSDDKDLPMGALTLETFKTKAICAKSIKYFSRTYDTVIESAKRCPETGSCIEQKCSEIKMNEKLPEFNAANKYPGVTRCIESSSGWFAGCFYTTPACLFYRFFAMPVDNNILEIYECPKFDLLLSLNVKINHKGKQESKIIDLAPGITVTWKELELTLKSLTTPIVPSLNKNFVSDRKKAAILSPEIENELSKFKCSSKKQAIEFVNCSMDPLACNCHPADNNINCLCTELLNEKMIFRPENTLPIENSGFLIKLDSGEITAVLDLTAAQIQLKINGMKLKTQIELNTCKIQANVSGCYDCPRGAHVMLDCYTDFGSALATIFCPSTKMVAICSSKRAVQTKVVHFSKSIINEDCEVFCGAAPTRFKLSGLLDYPESTEFKIHAEQIGNPTINLKNWFSSFKQIDFNNLLSYLFFPKYFLIILFSLIIFFLTMYCLTPLLIKFFFFKLLPKLFLKPFAPRSVGNKIQTKYL</sequence>
<evidence type="ECO:0000313" key="2">
    <source>
        <dbReference type="Proteomes" id="UP001497535"/>
    </source>
</evidence>
<name>A0ACB0Z1D7_MELEN</name>
<gene>
    <name evidence="1" type="ORF">MENTE1834_LOCUS19354</name>
</gene>
<comment type="caution">
    <text evidence="1">The sequence shown here is derived from an EMBL/GenBank/DDBJ whole genome shotgun (WGS) entry which is preliminary data.</text>
</comment>
<protein>
    <submittedName>
        <fullName evidence="1">Uncharacterized protein</fullName>
    </submittedName>
</protein>
<reference evidence="1" key="1">
    <citation type="submission" date="2023-11" db="EMBL/GenBank/DDBJ databases">
        <authorList>
            <person name="Poullet M."/>
        </authorList>
    </citation>
    <scope>NUCLEOTIDE SEQUENCE</scope>
    <source>
        <strain evidence="1">E1834</strain>
    </source>
</reference>
<dbReference type="Proteomes" id="UP001497535">
    <property type="component" value="Unassembled WGS sequence"/>
</dbReference>
<dbReference type="EMBL" id="CAVMJV010000022">
    <property type="protein sequence ID" value="CAK5072677.1"/>
    <property type="molecule type" value="Genomic_DNA"/>
</dbReference>
<keyword evidence="2" id="KW-1185">Reference proteome</keyword>
<organism evidence="1 2">
    <name type="scientific">Meloidogyne enterolobii</name>
    <name type="common">Root-knot nematode worm</name>
    <name type="synonym">Meloidogyne mayaguensis</name>
    <dbReference type="NCBI Taxonomy" id="390850"/>
    <lineage>
        <taxon>Eukaryota</taxon>
        <taxon>Metazoa</taxon>
        <taxon>Ecdysozoa</taxon>
        <taxon>Nematoda</taxon>
        <taxon>Chromadorea</taxon>
        <taxon>Rhabditida</taxon>
        <taxon>Tylenchina</taxon>
        <taxon>Tylenchomorpha</taxon>
        <taxon>Tylenchoidea</taxon>
        <taxon>Meloidogynidae</taxon>
        <taxon>Meloidogyninae</taxon>
        <taxon>Meloidogyne</taxon>
    </lineage>
</organism>
<accession>A0ACB0Z1D7</accession>